<accession>A0A9W8TNW4</accession>
<dbReference type="CDD" id="cd02440">
    <property type="entry name" value="AdoMet_MTases"/>
    <property type="match status" value="1"/>
</dbReference>
<comment type="similarity">
    <text evidence="1">Belongs to the methyltransferase superfamily. LaeA methyltransferase family.</text>
</comment>
<dbReference type="InterPro" id="IPR029063">
    <property type="entry name" value="SAM-dependent_MTases_sf"/>
</dbReference>
<organism evidence="2 3">
    <name type="scientific">Xylaria arbuscula</name>
    <dbReference type="NCBI Taxonomy" id="114810"/>
    <lineage>
        <taxon>Eukaryota</taxon>
        <taxon>Fungi</taxon>
        <taxon>Dikarya</taxon>
        <taxon>Ascomycota</taxon>
        <taxon>Pezizomycotina</taxon>
        <taxon>Sordariomycetes</taxon>
        <taxon>Xylariomycetidae</taxon>
        <taxon>Xylariales</taxon>
        <taxon>Xylariaceae</taxon>
        <taxon>Xylaria</taxon>
    </lineage>
</organism>
<dbReference type="SUPFAM" id="SSF53335">
    <property type="entry name" value="S-adenosyl-L-methionine-dependent methyltransferases"/>
    <property type="match status" value="1"/>
</dbReference>
<evidence type="ECO:0008006" key="4">
    <source>
        <dbReference type="Google" id="ProtNLM"/>
    </source>
</evidence>
<evidence type="ECO:0000313" key="2">
    <source>
        <dbReference type="EMBL" id="KAJ3574999.1"/>
    </source>
</evidence>
<dbReference type="Proteomes" id="UP001148614">
    <property type="component" value="Unassembled WGS sequence"/>
</dbReference>
<dbReference type="AlphaFoldDB" id="A0A9W8TNW4"/>
<evidence type="ECO:0000256" key="1">
    <source>
        <dbReference type="ARBA" id="ARBA00038158"/>
    </source>
</evidence>
<keyword evidence="3" id="KW-1185">Reference proteome</keyword>
<reference evidence="2" key="1">
    <citation type="submission" date="2022-07" db="EMBL/GenBank/DDBJ databases">
        <title>Genome Sequence of Xylaria arbuscula.</title>
        <authorList>
            <person name="Buettner E."/>
        </authorList>
    </citation>
    <scope>NUCLEOTIDE SEQUENCE</scope>
    <source>
        <strain evidence="2">VT107</strain>
    </source>
</reference>
<comment type="caution">
    <text evidence="2">The sequence shown here is derived from an EMBL/GenBank/DDBJ whole genome shotgun (WGS) entry which is preliminary data.</text>
</comment>
<sequence length="346" mass="39433">MAEYQADTVELSDEVQETFVLHNRSFQRYAIDNNTYFVPVDEVRDALAIIKSIKEMKRSANASSTQDETLRLRIQHGVLTMMFDNRFIFPPLDSPRRVLDCGFGTGEVRGIDITPHHHNPEEGLENLYLDIDDLNMSLQFPSNHFDLINSRLVAGGINSERWTGYIRDILRCLRPGGWVQMVEIDFNAQSDNGALADNSALRQWSQTYLYAMEQCKNPRAPRRLGSWLRHAGFTDVDERMIPLPMCAWADNQREYDIGAANQENVRMLLSSQAIYPFTHYLSMSITEFHVLVAKARTEAANPALKGNESEALITAELLPQCDHSIRPMPADWAIVIQDRADSPTWT</sequence>
<dbReference type="VEuPathDB" id="FungiDB:F4678DRAFT_81534"/>
<dbReference type="EMBL" id="JANPWZ010000573">
    <property type="protein sequence ID" value="KAJ3574999.1"/>
    <property type="molecule type" value="Genomic_DNA"/>
</dbReference>
<protein>
    <recommendedName>
        <fullName evidence="4">Methyltransferase domain-containing protein</fullName>
    </recommendedName>
</protein>
<dbReference type="Pfam" id="PF13489">
    <property type="entry name" value="Methyltransf_23"/>
    <property type="match status" value="1"/>
</dbReference>
<proteinExistence type="inferred from homology"/>
<dbReference type="PANTHER" id="PTHR43591">
    <property type="entry name" value="METHYLTRANSFERASE"/>
    <property type="match status" value="1"/>
</dbReference>
<dbReference type="PANTHER" id="PTHR43591:SF24">
    <property type="entry name" value="2-METHOXY-6-POLYPRENYL-1,4-BENZOQUINOL METHYLASE, MITOCHONDRIAL"/>
    <property type="match status" value="1"/>
</dbReference>
<evidence type="ECO:0000313" key="3">
    <source>
        <dbReference type="Proteomes" id="UP001148614"/>
    </source>
</evidence>
<dbReference type="Gene3D" id="3.40.50.150">
    <property type="entry name" value="Vaccinia Virus protein VP39"/>
    <property type="match status" value="1"/>
</dbReference>
<gene>
    <name evidence="2" type="ORF">NPX13_g4182</name>
</gene>
<name>A0A9W8TNW4_9PEZI</name>
<dbReference type="GO" id="GO:0008168">
    <property type="term" value="F:methyltransferase activity"/>
    <property type="evidence" value="ECO:0007669"/>
    <property type="project" value="TreeGrafter"/>
</dbReference>